<keyword evidence="8" id="KW-1185">Reference proteome</keyword>
<evidence type="ECO:0000259" key="6">
    <source>
        <dbReference type="PROSITE" id="PS50089"/>
    </source>
</evidence>
<dbReference type="PANTHER" id="PTHR15710">
    <property type="entry name" value="E3 UBIQUITIN-PROTEIN LIGASE PRAJA"/>
    <property type="match status" value="1"/>
</dbReference>
<name>A0A0C3CFE0_HEBCY</name>
<dbReference type="AlphaFoldDB" id="A0A0C3CFE0"/>
<gene>
    <name evidence="7" type="ORF">M413DRAFT_439124</name>
</gene>
<dbReference type="Pfam" id="PF13639">
    <property type="entry name" value="zf-RING_2"/>
    <property type="match status" value="1"/>
</dbReference>
<proteinExistence type="predicted"/>
<feature type="compositionally biased region" description="Gly residues" evidence="5">
    <location>
        <begin position="349"/>
        <end position="358"/>
    </location>
</feature>
<evidence type="ECO:0000313" key="8">
    <source>
        <dbReference type="Proteomes" id="UP000053424"/>
    </source>
</evidence>
<dbReference type="SMART" id="SM00184">
    <property type="entry name" value="RING"/>
    <property type="match status" value="1"/>
</dbReference>
<protein>
    <recommendedName>
        <fullName evidence="6">RING-type domain-containing protein</fullName>
    </recommendedName>
</protein>
<evidence type="ECO:0000256" key="1">
    <source>
        <dbReference type="ARBA" id="ARBA00022723"/>
    </source>
</evidence>
<feature type="compositionally biased region" description="Basic residues" evidence="5">
    <location>
        <begin position="373"/>
        <end position="383"/>
    </location>
</feature>
<evidence type="ECO:0000256" key="5">
    <source>
        <dbReference type="SAM" id="MobiDB-lite"/>
    </source>
</evidence>
<keyword evidence="1" id="KW-0479">Metal-binding</keyword>
<accession>A0A0C3CFE0</accession>
<feature type="compositionally biased region" description="Low complexity" evidence="5">
    <location>
        <begin position="88"/>
        <end position="105"/>
    </location>
</feature>
<dbReference type="STRING" id="686832.A0A0C3CFE0"/>
<evidence type="ECO:0000313" key="7">
    <source>
        <dbReference type="EMBL" id="KIM47465.1"/>
    </source>
</evidence>
<feature type="region of interest" description="Disordered" evidence="5">
    <location>
        <begin position="299"/>
        <end position="358"/>
    </location>
</feature>
<feature type="region of interest" description="Disordered" evidence="5">
    <location>
        <begin position="45"/>
        <end position="64"/>
    </location>
</feature>
<feature type="region of interest" description="Disordered" evidence="5">
    <location>
        <begin position="80"/>
        <end position="160"/>
    </location>
</feature>
<dbReference type="Gene3D" id="3.30.40.10">
    <property type="entry name" value="Zinc/RING finger domain, C3HC4 (zinc finger)"/>
    <property type="match status" value="1"/>
</dbReference>
<feature type="domain" description="RING-type" evidence="6">
    <location>
        <begin position="247"/>
        <end position="294"/>
    </location>
</feature>
<evidence type="ECO:0000256" key="4">
    <source>
        <dbReference type="PROSITE-ProRule" id="PRU00175"/>
    </source>
</evidence>
<feature type="compositionally biased region" description="Low complexity" evidence="5">
    <location>
        <begin position="411"/>
        <end position="432"/>
    </location>
</feature>
<evidence type="ECO:0000256" key="3">
    <source>
        <dbReference type="ARBA" id="ARBA00022833"/>
    </source>
</evidence>
<feature type="compositionally biased region" description="Low complexity" evidence="5">
    <location>
        <begin position="338"/>
        <end position="348"/>
    </location>
</feature>
<dbReference type="OrthoDB" id="8062037at2759"/>
<evidence type="ECO:0000256" key="2">
    <source>
        <dbReference type="ARBA" id="ARBA00022771"/>
    </source>
</evidence>
<dbReference type="PROSITE" id="PS50089">
    <property type="entry name" value="ZF_RING_2"/>
    <property type="match status" value="1"/>
</dbReference>
<reference evidence="8" key="2">
    <citation type="submission" date="2015-01" db="EMBL/GenBank/DDBJ databases">
        <title>Evolutionary Origins and Diversification of the Mycorrhizal Mutualists.</title>
        <authorList>
            <consortium name="DOE Joint Genome Institute"/>
            <consortium name="Mycorrhizal Genomics Consortium"/>
            <person name="Kohler A."/>
            <person name="Kuo A."/>
            <person name="Nagy L.G."/>
            <person name="Floudas D."/>
            <person name="Copeland A."/>
            <person name="Barry K.W."/>
            <person name="Cichocki N."/>
            <person name="Veneault-Fourrey C."/>
            <person name="LaButti K."/>
            <person name="Lindquist E.A."/>
            <person name="Lipzen A."/>
            <person name="Lundell T."/>
            <person name="Morin E."/>
            <person name="Murat C."/>
            <person name="Riley R."/>
            <person name="Ohm R."/>
            <person name="Sun H."/>
            <person name="Tunlid A."/>
            <person name="Henrissat B."/>
            <person name="Grigoriev I.V."/>
            <person name="Hibbett D.S."/>
            <person name="Martin F."/>
        </authorList>
    </citation>
    <scope>NUCLEOTIDE SEQUENCE [LARGE SCALE GENOMIC DNA]</scope>
    <source>
        <strain evidence="8">h7</strain>
    </source>
</reference>
<dbReference type="EMBL" id="KN831769">
    <property type="protein sequence ID" value="KIM47465.1"/>
    <property type="molecule type" value="Genomic_DNA"/>
</dbReference>
<dbReference type="HOGENOM" id="CLU_049060_0_0_1"/>
<feature type="region of interest" description="Disordered" evidence="5">
    <location>
        <begin position="371"/>
        <end position="451"/>
    </location>
</feature>
<dbReference type="SUPFAM" id="SSF57850">
    <property type="entry name" value="RING/U-box"/>
    <property type="match status" value="1"/>
</dbReference>
<keyword evidence="3" id="KW-0862">Zinc</keyword>
<keyword evidence="2 4" id="KW-0863">Zinc-finger</keyword>
<reference evidence="7 8" key="1">
    <citation type="submission" date="2014-04" db="EMBL/GenBank/DDBJ databases">
        <authorList>
            <consortium name="DOE Joint Genome Institute"/>
            <person name="Kuo A."/>
            <person name="Gay G."/>
            <person name="Dore J."/>
            <person name="Kohler A."/>
            <person name="Nagy L.G."/>
            <person name="Floudas D."/>
            <person name="Copeland A."/>
            <person name="Barry K.W."/>
            <person name="Cichocki N."/>
            <person name="Veneault-Fourrey C."/>
            <person name="LaButti K."/>
            <person name="Lindquist E.A."/>
            <person name="Lipzen A."/>
            <person name="Lundell T."/>
            <person name="Morin E."/>
            <person name="Murat C."/>
            <person name="Sun H."/>
            <person name="Tunlid A."/>
            <person name="Henrissat B."/>
            <person name="Grigoriev I.V."/>
            <person name="Hibbett D.S."/>
            <person name="Martin F."/>
            <person name="Nordberg H.P."/>
            <person name="Cantor M.N."/>
            <person name="Hua S.X."/>
        </authorList>
    </citation>
    <scope>NUCLEOTIDE SEQUENCE [LARGE SCALE GENOMIC DNA]</scope>
    <source>
        <strain evidence="8">h7</strain>
    </source>
</reference>
<dbReference type="InterPro" id="IPR001841">
    <property type="entry name" value="Znf_RING"/>
</dbReference>
<organism evidence="7 8">
    <name type="scientific">Hebeloma cylindrosporum</name>
    <dbReference type="NCBI Taxonomy" id="76867"/>
    <lineage>
        <taxon>Eukaryota</taxon>
        <taxon>Fungi</taxon>
        <taxon>Dikarya</taxon>
        <taxon>Basidiomycota</taxon>
        <taxon>Agaricomycotina</taxon>
        <taxon>Agaricomycetes</taxon>
        <taxon>Agaricomycetidae</taxon>
        <taxon>Agaricales</taxon>
        <taxon>Agaricineae</taxon>
        <taxon>Hymenogastraceae</taxon>
        <taxon>Hebeloma</taxon>
    </lineage>
</organism>
<dbReference type="GO" id="GO:0008270">
    <property type="term" value="F:zinc ion binding"/>
    <property type="evidence" value="ECO:0007669"/>
    <property type="project" value="UniProtKB-KW"/>
</dbReference>
<sequence>MSSREPLWFCHECHAEMRPLMVPDPACASCHGSFVEKMENAADDPRHFAHEGPDFEEDGHGTPPPALDALFFTTLQSLMDRGMGSGLGPRSPTQRTTTTTGPSLTFQVRGPNGSQTIRMGGSNTLGGGSGPQQNSPPGTVPNMSSFLSPPFFAAPGPQEAQGGNISGPLMAQYLMALLGHRDPALFGMPENGRMGDYVFNQEALDQIISQLMETTNAHRPVPATDDIIKKLPREVLLHGSPTLEEDCAVCKEQFKLETEDPDEQIVITLPCKHPFHQPCILPWLTSSGTCPVCRYALIPQPDQHPPNRNPGPDSGGGGSRAPPPTSPSGGSRQPPPTSGHSNNNARRGSGSGGGGGGAGFFQGIINGLSGIAHHGHQSTHTRQHSSSATASGTRSPTSESYLRATPRRNSDPAWHSPPSSPSNSNRGPASSRTWNNANNRNLPGGWADELD</sequence>
<dbReference type="CDD" id="cd16454">
    <property type="entry name" value="RING-H2_PA-TM-RING"/>
    <property type="match status" value="1"/>
</dbReference>
<dbReference type="InterPro" id="IPR013083">
    <property type="entry name" value="Znf_RING/FYVE/PHD"/>
</dbReference>
<dbReference type="Proteomes" id="UP000053424">
    <property type="component" value="Unassembled WGS sequence"/>
</dbReference>